<keyword evidence="1" id="KW-0472">Membrane</keyword>
<feature type="transmembrane region" description="Helical" evidence="1">
    <location>
        <begin position="15"/>
        <end position="33"/>
    </location>
</feature>
<dbReference type="EMBL" id="GBXM01054615">
    <property type="protein sequence ID" value="JAH53962.1"/>
    <property type="molecule type" value="Transcribed_RNA"/>
</dbReference>
<proteinExistence type="predicted"/>
<reference evidence="2" key="2">
    <citation type="journal article" date="2015" name="Fish Shellfish Immunol.">
        <title>Early steps in the European eel (Anguilla anguilla)-Vibrio vulnificus interaction in the gills: Role of the RtxA13 toxin.</title>
        <authorList>
            <person name="Callol A."/>
            <person name="Pajuelo D."/>
            <person name="Ebbesson L."/>
            <person name="Teles M."/>
            <person name="MacKenzie S."/>
            <person name="Amaro C."/>
        </authorList>
    </citation>
    <scope>NUCLEOTIDE SEQUENCE</scope>
</reference>
<protein>
    <submittedName>
        <fullName evidence="2">Uncharacterized protein</fullName>
    </submittedName>
</protein>
<dbReference type="AlphaFoldDB" id="A0A0E9TKG9"/>
<name>A0A0E9TKG9_ANGAN</name>
<evidence type="ECO:0000313" key="2">
    <source>
        <dbReference type="EMBL" id="JAH53962.1"/>
    </source>
</evidence>
<keyword evidence="1" id="KW-1133">Transmembrane helix</keyword>
<evidence type="ECO:0000256" key="1">
    <source>
        <dbReference type="SAM" id="Phobius"/>
    </source>
</evidence>
<sequence>MKSSSLLYENYFSHHRSYIIIGGLFGLFCHKLLQHLFFQRIKVV</sequence>
<keyword evidence="1" id="KW-0812">Transmembrane</keyword>
<organism evidence="2">
    <name type="scientific">Anguilla anguilla</name>
    <name type="common">European freshwater eel</name>
    <name type="synonym">Muraena anguilla</name>
    <dbReference type="NCBI Taxonomy" id="7936"/>
    <lineage>
        <taxon>Eukaryota</taxon>
        <taxon>Metazoa</taxon>
        <taxon>Chordata</taxon>
        <taxon>Craniata</taxon>
        <taxon>Vertebrata</taxon>
        <taxon>Euteleostomi</taxon>
        <taxon>Actinopterygii</taxon>
        <taxon>Neopterygii</taxon>
        <taxon>Teleostei</taxon>
        <taxon>Anguilliformes</taxon>
        <taxon>Anguillidae</taxon>
        <taxon>Anguilla</taxon>
    </lineage>
</organism>
<reference evidence="2" key="1">
    <citation type="submission" date="2014-11" db="EMBL/GenBank/DDBJ databases">
        <authorList>
            <person name="Amaro Gonzalez C."/>
        </authorList>
    </citation>
    <scope>NUCLEOTIDE SEQUENCE</scope>
</reference>
<accession>A0A0E9TKG9</accession>